<dbReference type="Pfam" id="PF13185">
    <property type="entry name" value="GAF_2"/>
    <property type="match status" value="1"/>
</dbReference>
<accession>A0A7W8DNK6</accession>
<dbReference type="SMART" id="SM00065">
    <property type="entry name" value="GAF"/>
    <property type="match status" value="1"/>
</dbReference>
<sequence length="481" mass="52162">MTIIIITVLSLLLTGCLAALVIISKKKNKAILDLLKEEQAIVEEERRMFGFLHDLGEAITREDSQSTMYRLIVEGAMRVLESNGGALYLLDPTGKSLVPRFHSDHSAPLIDLPERIAAMGKANASALLSFLRLHSLRPEEGIVGSVFTHQKPEIIEDLRKDPRLSHPSSFQNNITTLIGPLSFGPQKLGVLAVTAPKGVRTYNDNDFEVFKSIVEQSAFALANAMAHQAASEKKQIEAELRAASEIQRILLPENDPILQGYTIAGRNIPAKVLSGDYYDYIPLSGNRHGVVIADVSGKGTAAAIITAMCRSILRSNAESSPSPAAVLSAVNRQLAPDIREDMFISMIYLVFDAETDQITLARAGHTLPLIWRKATGKVESLHSGGLAVGIDKGDVFERVTKDLTFQMQPGDCLLLYTDGVNEALDGKGLEFGEERIHTTLATLAPQGAKAIIDGIIADVDKFLGGKRSHDDITLIALQKAA</sequence>
<evidence type="ECO:0000256" key="1">
    <source>
        <dbReference type="ARBA" id="ARBA00022801"/>
    </source>
</evidence>
<reference evidence="4 5" key="1">
    <citation type="submission" date="2020-08" db="EMBL/GenBank/DDBJ databases">
        <title>Genomic Encyclopedia of Type Strains, Phase IV (KMG-IV): sequencing the most valuable type-strain genomes for metagenomic binning, comparative biology and taxonomic classification.</title>
        <authorList>
            <person name="Goeker M."/>
        </authorList>
    </citation>
    <scope>NUCLEOTIDE SEQUENCE [LARGE SCALE GENOMIC DNA]</scope>
    <source>
        <strain evidence="4 5">DSM 12251</strain>
    </source>
</reference>
<evidence type="ECO:0000313" key="5">
    <source>
        <dbReference type="Proteomes" id="UP000534294"/>
    </source>
</evidence>
<keyword evidence="1 4" id="KW-0378">Hydrolase</keyword>
<dbReference type="SUPFAM" id="SSF81606">
    <property type="entry name" value="PP2C-like"/>
    <property type="match status" value="1"/>
</dbReference>
<evidence type="ECO:0000313" key="4">
    <source>
        <dbReference type="EMBL" id="MBB5036021.1"/>
    </source>
</evidence>
<proteinExistence type="predicted"/>
<dbReference type="PANTHER" id="PTHR43156">
    <property type="entry name" value="STAGE II SPORULATION PROTEIN E-RELATED"/>
    <property type="match status" value="1"/>
</dbReference>
<gene>
    <name evidence="4" type="ORF">HNQ64_000255</name>
</gene>
<feature type="domain" description="PPM-type phosphatase" evidence="3">
    <location>
        <begin position="258"/>
        <end position="479"/>
    </location>
</feature>
<dbReference type="PANTHER" id="PTHR43156:SF2">
    <property type="entry name" value="STAGE II SPORULATION PROTEIN E"/>
    <property type="match status" value="1"/>
</dbReference>
<dbReference type="Proteomes" id="UP000534294">
    <property type="component" value="Unassembled WGS sequence"/>
</dbReference>
<protein>
    <submittedName>
        <fullName evidence="4">Sigma-B regulation protein RsbU (Phosphoserine phosphatase)</fullName>
        <ecNumber evidence="4">3.1.3.3</ecNumber>
    </submittedName>
</protein>
<dbReference type="InterPro" id="IPR029016">
    <property type="entry name" value="GAF-like_dom_sf"/>
</dbReference>
<evidence type="ECO:0000259" key="2">
    <source>
        <dbReference type="SMART" id="SM00065"/>
    </source>
</evidence>
<feature type="domain" description="GAF" evidence="2">
    <location>
        <begin position="64"/>
        <end position="231"/>
    </location>
</feature>
<dbReference type="SMART" id="SM00331">
    <property type="entry name" value="PP2C_SIG"/>
    <property type="match status" value="1"/>
</dbReference>
<dbReference type="GO" id="GO:0016791">
    <property type="term" value="F:phosphatase activity"/>
    <property type="evidence" value="ECO:0007669"/>
    <property type="project" value="TreeGrafter"/>
</dbReference>
<name>A0A7W8DNK6_9BACT</name>
<dbReference type="Gene3D" id="3.60.40.10">
    <property type="entry name" value="PPM-type phosphatase domain"/>
    <property type="match status" value="1"/>
</dbReference>
<dbReference type="EC" id="3.1.3.3" evidence="4"/>
<dbReference type="InterPro" id="IPR001932">
    <property type="entry name" value="PPM-type_phosphatase-like_dom"/>
</dbReference>
<dbReference type="SUPFAM" id="SSF55781">
    <property type="entry name" value="GAF domain-like"/>
    <property type="match status" value="1"/>
</dbReference>
<dbReference type="InterPro" id="IPR003018">
    <property type="entry name" value="GAF"/>
</dbReference>
<dbReference type="InterPro" id="IPR036457">
    <property type="entry name" value="PPM-type-like_dom_sf"/>
</dbReference>
<keyword evidence="5" id="KW-1185">Reference proteome</keyword>
<evidence type="ECO:0000259" key="3">
    <source>
        <dbReference type="SMART" id="SM00331"/>
    </source>
</evidence>
<dbReference type="RefSeq" id="WP_184204466.1">
    <property type="nucleotide sequence ID" value="NZ_JACHIF010000001.1"/>
</dbReference>
<comment type="caution">
    <text evidence="4">The sequence shown here is derived from an EMBL/GenBank/DDBJ whole genome shotgun (WGS) entry which is preliminary data.</text>
</comment>
<dbReference type="Gene3D" id="3.30.450.40">
    <property type="match status" value="1"/>
</dbReference>
<dbReference type="Pfam" id="PF07228">
    <property type="entry name" value="SpoIIE"/>
    <property type="match status" value="1"/>
</dbReference>
<dbReference type="InterPro" id="IPR052016">
    <property type="entry name" value="Bact_Sigma-Reg"/>
</dbReference>
<organism evidence="4 5">
    <name type="scientific">Prosthecobacter dejongeii</name>
    <dbReference type="NCBI Taxonomy" id="48465"/>
    <lineage>
        <taxon>Bacteria</taxon>
        <taxon>Pseudomonadati</taxon>
        <taxon>Verrucomicrobiota</taxon>
        <taxon>Verrucomicrobiia</taxon>
        <taxon>Verrucomicrobiales</taxon>
        <taxon>Verrucomicrobiaceae</taxon>
        <taxon>Prosthecobacter</taxon>
    </lineage>
</organism>
<dbReference type="EMBL" id="JACHIF010000001">
    <property type="protein sequence ID" value="MBB5036021.1"/>
    <property type="molecule type" value="Genomic_DNA"/>
</dbReference>
<dbReference type="AlphaFoldDB" id="A0A7W8DNK6"/>